<dbReference type="GO" id="GO:0015020">
    <property type="term" value="F:glucuronosyltransferase activity"/>
    <property type="evidence" value="ECO:0007669"/>
    <property type="project" value="UniProtKB-EC"/>
</dbReference>
<dbReference type="AlphaFoldDB" id="N6T0G8"/>
<gene>
    <name evidence="6" type="ORF">YQE_12403</name>
</gene>
<feature type="non-terminal residue" evidence="6">
    <location>
        <position position="424"/>
    </location>
</feature>
<organism evidence="6">
    <name type="scientific">Dendroctonus ponderosae</name>
    <name type="common">Mountain pine beetle</name>
    <dbReference type="NCBI Taxonomy" id="77166"/>
    <lineage>
        <taxon>Eukaryota</taxon>
        <taxon>Metazoa</taxon>
        <taxon>Ecdysozoa</taxon>
        <taxon>Arthropoda</taxon>
        <taxon>Hexapoda</taxon>
        <taxon>Insecta</taxon>
        <taxon>Pterygota</taxon>
        <taxon>Neoptera</taxon>
        <taxon>Endopterygota</taxon>
        <taxon>Coleoptera</taxon>
        <taxon>Polyphaga</taxon>
        <taxon>Cucujiformia</taxon>
        <taxon>Curculionidae</taxon>
        <taxon>Scolytinae</taxon>
        <taxon>Dendroctonus</taxon>
    </lineage>
</organism>
<dbReference type="OMA" id="YYAIDLV"/>
<dbReference type="FunFam" id="3.40.50.2000:FF:000050">
    <property type="entry name" value="UDP-glucuronosyltransferase"/>
    <property type="match status" value="1"/>
</dbReference>
<accession>N6T0G8</accession>
<feature type="chain" id="PRO_5009368445" description="UDP-glucuronosyltransferase" evidence="5">
    <location>
        <begin position="22"/>
        <end position="424"/>
    </location>
</feature>
<dbReference type="HOGENOM" id="CLU_012949_0_1_1"/>
<reference evidence="6" key="1">
    <citation type="journal article" date="2013" name="Genome Biol.">
        <title>Draft genome of the mountain pine beetle, Dendroctonus ponderosae Hopkins, a major forest pest.</title>
        <authorList>
            <person name="Keeling C.I."/>
            <person name="Yuen M.M."/>
            <person name="Liao N.Y."/>
            <person name="Docking T.R."/>
            <person name="Chan S.K."/>
            <person name="Taylor G.A."/>
            <person name="Palmquist D.L."/>
            <person name="Jackman S.D."/>
            <person name="Nguyen A."/>
            <person name="Li M."/>
            <person name="Henderson H."/>
            <person name="Janes J.K."/>
            <person name="Zhao Y."/>
            <person name="Pandoh P."/>
            <person name="Moore R."/>
            <person name="Sperling F.A."/>
            <person name="Huber D.P."/>
            <person name="Birol I."/>
            <person name="Jones S.J."/>
            <person name="Bohlmann J."/>
        </authorList>
    </citation>
    <scope>NUCLEOTIDE SEQUENCE</scope>
</reference>
<dbReference type="CDD" id="cd03784">
    <property type="entry name" value="GT1_Gtf-like"/>
    <property type="match status" value="1"/>
</dbReference>
<dbReference type="PANTHER" id="PTHR48043:SF159">
    <property type="entry name" value="EG:EG0003.4 PROTEIN-RELATED"/>
    <property type="match status" value="1"/>
</dbReference>
<dbReference type="PROSITE" id="PS00375">
    <property type="entry name" value="UDPGT"/>
    <property type="match status" value="1"/>
</dbReference>
<evidence type="ECO:0000313" key="6">
    <source>
        <dbReference type="EMBL" id="ENN71003.1"/>
    </source>
</evidence>
<dbReference type="GO" id="GO:0016020">
    <property type="term" value="C:membrane"/>
    <property type="evidence" value="ECO:0007669"/>
    <property type="project" value="UniProtKB-SubCell"/>
</dbReference>
<dbReference type="SUPFAM" id="SSF53756">
    <property type="entry name" value="UDP-Glycosyltransferase/glycogen phosphorylase"/>
    <property type="match status" value="1"/>
</dbReference>
<feature type="signal peptide" evidence="5">
    <location>
        <begin position="1"/>
        <end position="21"/>
    </location>
</feature>
<evidence type="ECO:0000256" key="2">
    <source>
        <dbReference type="ARBA" id="ARBA00022676"/>
    </source>
</evidence>
<dbReference type="InterPro" id="IPR002213">
    <property type="entry name" value="UDP_glucos_trans"/>
</dbReference>
<protein>
    <recommendedName>
        <fullName evidence="5">UDP-glucuronosyltransferase</fullName>
        <ecNumber evidence="5">2.4.1.17</ecNumber>
    </recommendedName>
</protein>
<sequence>MFLNFIFFVNFFNILLQECAAARILVFIPLPFYSHQSVYKPLWNELANRGHKITLLTLNPMQPHENITQIDLSAVYTRLEKAKFFDVLSSGEQSLENVLHVFDTVLEAADEELSHPEVKGLIAGNQSFDLVITEYYLTVGAAFAHKFQCPFIGKSSNYPQLENVHNIIGNPTHPILYPALDLGFSGELNLKLRLGRTLFYLAWNAYVTYSIRPRENELIQKHFGSEFPLVENLNKMASLLFINVNPVFHIQRPLNAQTINVGGGLHIQPPKSLPEDIQGFLDDAQHGAIYFSLGSSIRSSQLPGSTKSAIIQTFGQLPYTFLWKYEKELNDSMEVPKNVHLSNWLPQQDILRHKNIKLFITQGGLQSLEESLFIGVPVLVLPFYGDQISNAQMVVEHGFGLALDRRNVTVRNFMSAILKLITST</sequence>
<comment type="subcellular location">
    <subcellularLocation>
        <location evidence="5">Membrane</location>
        <topology evidence="5">Single-pass membrane protein</topology>
    </subcellularLocation>
</comment>
<keyword evidence="5" id="KW-0732">Signal</keyword>
<feature type="non-terminal residue" evidence="6">
    <location>
        <position position="1"/>
    </location>
</feature>
<dbReference type="OrthoDB" id="5835829at2759"/>
<dbReference type="EC" id="2.4.1.17" evidence="5"/>
<dbReference type="Gene3D" id="3.40.50.2000">
    <property type="entry name" value="Glycogen Phosphorylase B"/>
    <property type="match status" value="2"/>
</dbReference>
<dbReference type="InterPro" id="IPR035595">
    <property type="entry name" value="UDP_glycos_trans_CS"/>
</dbReference>
<name>N6T0G8_DENPD</name>
<dbReference type="InterPro" id="IPR050271">
    <property type="entry name" value="UDP-glycosyltransferase"/>
</dbReference>
<evidence type="ECO:0000256" key="3">
    <source>
        <dbReference type="ARBA" id="ARBA00022679"/>
    </source>
</evidence>
<proteinExistence type="inferred from homology"/>
<comment type="catalytic activity">
    <reaction evidence="5">
        <text>glucuronate acceptor + UDP-alpha-D-glucuronate = acceptor beta-D-glucuronoside + UDP + H(+)</text>
        <dbReference type="Rhea" id="RHEA:21032"/>
        <dbReference type="ChEBI" id="CHEBI:15378"/>
        <dbReference type="ChEBI" id="CHEBI:58052"/>
        <dbReference type="ChEBI" id="CHEBI:58223"/>
        <dbReference type="ChEBI" id="CHEBI:132367"/>
        <dbReference type="ChEBI" id="CHEBI:132368"/>
        <dbReference type="EC" id="2.4.1.17"/>
    </reaction>
</comment>
<dbReference type="EMBL" id="KB741280">
    <property type="protein sequence ID" value="ENN71003.1"/>
    <property type="molecule type" value="Genomic_DNA"/>
</dbReference>
<evidence type="ECO:0000256" key="4">
    <source>
        <dbReference type="RuleBase" id="RU003718"/>
    </source>
</evidence>
<dbReference type="Pfam" id="PF00201">
    <property type="entry name" value="UDPGT"/>
    <property type="match status" value="1"/>
</dbReference>
<dbReference type="PANTHER" id="PTHR48043">
    <property type="entry name" value="EG:EG0003.4 PROTEIN-RELATED"/>
    <property type="match status" value="1"/>
</dbReference>
<keyword evidence="2 4" id="KW-0328">Glycosyltransferase</keyword>
<comment type="similarity">
    <text evidence="1 4">Belongs to the UDP-glycosyltransferase family.</text>
</comment>
<evidence type="ECO:0000256" key="1">
    <source>
        <dbReference type="ARBA" id="ARBA00009995"/>
    </source>
</evidence>
<evidence type="ECO:0000256" key="5">
    <source>
        <dbReference type="RuleBase" id="RU362059"/>
    </source>
</evidence>
<keyword evidence="3 4" id="KW-0808">Transferase</keyword>